<keyword evidence="3" id="KW-1185">Reference proteome</keyword>
<dbReference type="Gramene" id="AET2Gv21085400.3">
    <property type="protein sequence ID" value="AET2Gv21085400.3"/>
    <property type="gene ID" value="AET2Gv21085400"/>
</dbReference>
<evidence type="ECO:0000256" key="1">
    <source>
        <dbReference type="SAM" id="MobiDB-lite"/>
    </source>
</evidence>
<feature type="compositionally biased region" description="Basic residues" evidence="1">
    <location>
        <begin position="58"/>
        <end position="80"/>
    </location>
</feature>
<feature type="region of interest" description="Disordered" evidence="1">
    <location>
        <begin position="1"/>
        <end position="93"/>
    </location>
</feature>
<reference evidence="2" key="4">
    <citation type="submission" date="2019-03" db="UniProtKB">
        <authorList>
            <consortium name="EnsemblPlants"/>
        </authorList>
    </citation>
    <scope>IDENTIFICATION</scope>
</reference>
<reference evidence="3" key="1">
    <citation type="journal article" date="2014" name="Science">
        <title>Ancient hybridizations among the ancestral genomes of bread wheat.</title>
        <authorList>
            <consortium name="International Wheat Genome Sequencing Consortium,"/>
            <person name="Marcussen T."/>
            <person name="Sandve S.R."/>
            <person name="Heier L."/>
            <person name="Spannagl M."/>
            <person name="Pfeifer M."/>
            <person name="Jakobsen K.S."/>
            <person name="Wulff B.B."/>
            <person name="Steuernagel B."/>
            <person name="Mayer K.F."/>
            <person name="Olsen O.A."/>
        </authorList>
    </citation>
    <scope>NUCLEOTIDE SEQUENCE [LARGE SCALE GENOMIC DNA]</scope>
    <source>
        <strain evidence="3">cv. AL8/78</strain>
    </source>
</reference>
<reference evidence="2" key="5">
    <citation type="journal article" date="2021" name="G3 (Bethesda)">
        <title>Aegilops tauschii genome assembly Aet v5.0 features greater sequence contiguity and improved annotation.</title>
        <authorList>
            <person name="Wang L."/>
            <person name="Zhu T."/>
            <person name="Rodriguez J.C."/>
            <person name="Deal K.R."/>
            <person name="Dubcovsky J."/>
            <person name="McGuire P.E."/>
            <person name="Lux T."/>
            <person name="Spannagl M."/>
            <person name="Mayer K.F.X."/>
            <person name="Baldrich P."/>
            <person name="Meyers B.C."/>
            <person name="Huo N."/>
            <person name="Gu Y.Q."/>
            <person name="Zhou H."/>
            <person name="Devos K.M."/>
            <person name="Bennetzen J.L."/>
            <person name="Unver T."/>
            <person name="Budak H."/>
            <person name="Gulick P.J."/>
            <person name="Galiba G."/>
            <person name="Kalapos B."/>
            <person name="Nelson D.R."/>
            <person name="Li P."/>
            <person name="You F.M."/>
            <person name="Luo M.C."/>
            <person name="Dvorak J."/>
        </authorList>
    </citation>
    <scope>NUCLEOTIDE SEQUENCE [LARGE SCALE GENOMIC DNA]</scope>
    <source>
        <strain evidence="2">cv. AL8/78</strain>
    </source>
</reference>
<evidence type="ECO:0000313" key="2">
    <source>
        <dbReference type="EnsemblPlants" id="AET2Gv21085400.3"/>
    </source>
</evidence>
<dbReference type="AlphaFoldDB" id="A0A453D4J6"/>
<evidence type="ECO:0000313" key="3">
    <source>
        <dbReference type="Proteomes" id="UP000015105"/>
    </source>
</evidence>
<dbReference type="Proteomes" id="UP000015105">
    <property type="component" value="Chromosome 2D"/>
</dbReference>
<protein>
    <submittedName>
        <fullName evidence="2">Uncharacterized protein</fullName>
    </submittedName>
</protein>
<organism evidence="2 3">
    <name type="scientific">Aegilops tauschii subsp. strangulata</name>
    <name type="common">Goatgrass</name>
    <dbReference type="NCBI Taxonomy" id="200361"/>
    <lineage>
        <taxon>Eukaryota</taxon>
        <taxon>Viridiplantae</taxon>
        <taxon>Streptophyta</taxon>
        <taxon>Embryophyta</taxon>
        <taxon>Tracheophyta</taxon>
        <taxon>Spermatophyta</taxon>
        <taxon>Magnoliopsida</taxon>
        <taxon>Liliopsida</taxon>
        <taxon>Poales</taxon>
        <taxon>Poaceae</taxon>
        <taxon>BOP clade</taxon>
        <taxon>Pooideae</taxon>
        <taxon>Triticodae</taxon>
        <taxon>Triticeae</taxon>
        <taxon>Triticinae</taxon>
        <taxon>Aegilops</taxon>
    </lineage>
</organism>
<name>A0A453D4J6_AEGTS</name>
<sequence length="93" mass="9673">RGEGEKSKAPGGGGARSTHGTSRAARRTSTPLHSPRVCSPTANNSRCYQAGGADTLCRRHGSARGGAPRRRRRLRVRRGGGGRSPGGGRRRGG</sequence>
<reference evidence="3" key="2">
    <citation type="journal article" date="2017" name="Nat. Plants">
        <title>The Aegilops tauschii genome reveals multiple impacts of transposons.</title>
        <authorList>
            <person name="Zhao G."/>
            <person name="Zou C."/>
            <person name="Li K."/>
            <person name="Wang K."/>
            <person name="Li T."/>
            <person name="Gao L."/>
            <person name="Zhang X."/>
            <person name="Wang H."/>
            <person name="Yang Z."/>
            <person name="Liu X."/>
            <person name="Jiang W."/>
            <person name="Mao L."/>
            <person name="Kong X."/>
            <person name="Jiao Y."/>
            <person name="Jia J."/>
        </authorList>
    </citation>
    <scope>NUCLEOTIDE SEQUENCE [LARGE SCALE GENOMIC DNA]</scope>
    <source>
        <strain evidence="3">cv. AL8/78</strain>
    </source>
</reference>
<accession>A0A453D4J6</accession>
<dbReference type="EnsemblPlants" id="AET2Gv21085400.3">
    <property type="protein sequence ID" value="AET2Gv21085400.3"/>
    <property type="gene ID" value="AET2Gv21085400"/>
</dbReference>
<reference evidence="2" key="3">
    <citation type="journal article" date="2017" name="Nature">
        <title>Genome sequence of the progenitor of the wheat D genome Aegilops tauschii.</title>
        <authorList>
            <person name="Luo M.C."/>
            <person name="Gu Y.Q."/>
            <person name="Puiu D."/>
            <person name="Wang H."/>
            <person name="Twardziok S.O."/>
            <person name="Deal K.R."/>
            <person name="Huo N."/>
            <person name="Zhu T."/>
            <person name="Wang L."/>
            <person name="Wang Y."/>
            <person name="McGuire P.E."/>
            <person name="Liu S."/>
            <person name="Long H."/>
            <person name="Ramasamy R.K."/>
            <person name="Rodriguez J.C."/>
            <person name="Van S.L."/>
            <person name="Yuan L."/>
            <person name="Wang Z."/>
            <person name="Xia Z."/>
            <person name="Xiao L."/>
            <person name="Anderson O.D."/>
            <person name="Ouyang S."/>
            <person name="Liang Y."/>
            <person name="Zimin A.V."/>
            <person name="Pertea G."/>
            <person name="Qi P."/>
            <person name="Bennetzen J.L."/>
            <person name="Dai X."/>
            <person name="Dawson M.W."/>
            <person name="Muller H.G."/>
            <person name="Kugler K."/>
            <person name="Rivarola-Duarte L."/>
            <person name="Spannagl M."/>
            <person name="Mayer K.F.X."/>
            <person name="Lu F.H."/>
            <person name="Bevan M.W."/>
            <person name="Leroy P."/>
            <person name="Li P."/>
            <person name="You F.M."/>
            <person name="Sun Q."/>
            <person name="Liu Z."/>
            <person name="Lyons E."/>
            <person name="Wicker T."/>
            <person name="Salzberg S.L."/>
            <person name="Devos K.M."/>
            <person name="Dvorak J."/>
        </authorList>
    </citation>
    <scope>NUCLEOTIDE SEQUENCE [LARGE SCALE GENOMIC DNA]</scope>
    <source>
        <strain evidence="2">cv. AL8/78</strain>
    </source>
</reference>
<proteinExistence type="predicted"/>